<dbReference type="EMBL" id="PGVG01000014">
    <property type="protein sequence ID" value="PJG53806.1"/>
    <property type="molecule type" value="Genomic_DNA"/>
</dbReference>
<dbReference type="OrthoDB" id="7361823at2"/>
<comment type="caution">
    <text evidence="2">The sequence shown here is derived from an EMBL/GenBank/DDBJ whole genome shotgun (WGS) entry which is preliminary data.</text>
</comment>
<proteinExistence type="predicted"/>
<accession>A0A2M8R7J9</accession>
<dbReference type="GO" id="GO:0003677">
    <property type="term" value="F:DNA binding"/>
    <property type="evidence" value="ECO:0007669"/>
    <property type="project" value="InterPro"/>
</dbReference>
<reference evidence="2 3" key="1">
    <citation type="submission" date="2017-11" db="EMBL/GenBank/DDBJ databases">
        <title>Bradyrhizobium forestalis sp. nov., an efficient nitrogen-fixing bacterium isolated from nodules of forest legume species in the Amazon.</title>
        <authorList>
            <person name="Costa E.M."/>
            <person name="Guimaraes A."/>
            <person name="Carvalho T.S."/>
            <person name="Rodrigues T.L."/>
            <person name="Ribeiro P.R.A."/>
            <person name="Lebbe L."/>
            <person name="Willems A."/>
            <person name="Moreira F.M.S."/>
        </authorList>
    </citation>
    <scope>NUCLEOTIDE SEQUENCE [LARGE SCALE GENOMIC DNA]</scope>
    <source>
        <strain evidence="2 3">INPA54B</strain>
    </source>
</reference>
<feature type="domain" description="HTH cro/C1-type" evidence="1">
    <location>
        <begin position="25"/>
        <end position="79"/>
    </location>
</feature>
<dbReference type="InterPro" id="IPR001387">
    <property type="entry name" value="Cro/C1-type_HTH"/>
</dbReference>
<dbReference type="Gene3D" id="1.10.260.40">
    <property type="entry name" value="lambda repressor-like DNA-binding domains"/>
    <property type="match status" value="1"/>
</dbReference>
<dbReference type="Proteomes" id="UP000231194">
    <property type="component" value="Unassembled WGS sequence"/>
</dbReference>
<keyword evidence="3" id="KW-1185">Reference proteome</keyword>
<dbReference type="PROSITE" id="PS50943">
    <property type="entry name" value="HTH_CROC1"/>
    <property type="match status" value="1"/>
</dbReference>
<sequence>MEREGAEWLATSSSSQTRPDVGAVIRDRRKRLKLDQSTLAKRIGVSRQWVIDVEHGHPRAEVALLLRALDVLGIRWTPIVERLPAATSAVDINAIVTKAKKGKT</sequence>
<gene>
    <name evidence="2" type="ORF">CVM73_18490</name>
</gene>
<dbReference type="CDD" id="cd00093">
    <property type="entry name" value="HTH_XRE"/>
    <property type="match status" value="1"/>
</dbReference>
<dbReference type="SMART" id="SM00530">
    <property type="entry name" value="HTH_XRE"/>
    <property type="match status" value="1"/>
</dbReference>
<dbReference type="AlphaFoldDB" id="A0A2M8R7J9"/>
<organism evidence="2 3">
    <name type="scientific">Bradyrhizobium forestalis</name>
    <dbReference type="NCBI Taxonomy" id="1419263"/>
    <lineage>
        <taxon>Bacteria</taxon>
        <taxon>Pseudomonadati</taxon>
        <taxon>Pseudomonadota</taxon>
        <taxon>Alphaproteobacteria</taxon>
        <taxon>Hyphomicrobiales</taxon>
        <taxon>Nitrobacteraceae</taxon>
        <taxon>Bradyrhizobium</taxon>
    </lineage>
</organism>
<evidence type="ECO:0000313" key="2">
    <source>
        <dbReference type="EMBL" id="PJG53806.1"/>
    </source>
</evidence>
<dbReference type="Pfam" id="PF01381">
    <property type="entry name" value="HTH_3"/>
    <property type="match status" value="1"/>
</dbReference>
<name>A0A2M8R7J9_9BRAD</name>
<evidence type="ECO:0000259" key="1">
    <source>
        <dbReference type="PROSITE" id="PS50943"/>
    </source>
</evidence>
<dbReference type="InterPro" id="IPR010982">
    <property type="entry name" value="Lambda_DNA-bd_dom_sf"/>
</dbReference>
<dbReference type="SUPFAM" id="SSF47413">
    <property type="entry name" value="lambda repressor-like DNA-binding domains"/>
    <property type="match status" value="1"/>
</dbReference>
<protein>
    <submittedName>
        <fullName evidence="2">Transcriptional regulator</fullName>
    </submittedName>
</protein>
<evidence type="ECO:0000313" key="3">
    <source>
        <dbReference type="Proteomes" id="UP000231194"/>
    </source>
</evidence>